<sequence length="122" mass="12606">MRFPWQAQARSASSPSEAVNPLAGEVEIWLDGRRHVARLTLGALAGLEADLGAESMIALVERFEGGRFSSRDVMAVLVAGLRAGGWPGGMDALAAADLRGGPVAAAHAAAALLARAFRIEGT</sequence>
<dbReference type="EMBL" id="FTMK01000003">
    <property type="protein sequence ID" value="SIQ04889.1"/>
    <property type="molecule type" value="Genomic_DNA"/>
</dbReference>
<dbReference type="Pfam" id="PF11836">
    <property type="entry name" value="Phage_TAC_11"/>
    <property type="match status" value="1"/>
</dbReference>
<evidence type="ECO:0000313" key="2">
    <source>
        <dbReference type="Proteomes" id="UP000323956"/>
    </source>
</evidence>
<protein>
    <submittedName>
        <fullName evidence="1">Phage tail tube protein, GTA-gp10</fullName>
    </submittedName>
</protein>
<organism evidence="1 2">
    <name type="scientific">Paracoccus thiocyanatus</name>
    <dbReference type="NCBI Taxonomy" id="34006"/>
    <lineage>
        <taxon>Bacteria</taxon>
        <taxon>Pseudomonadati</taxon>
        <taxon>Pseudomonadota</taxon>
        <taxon>Alphaproteobacteria</taxon>
        <taxon>Rhodobacterales</taxon>
        <taxon>Paracoccaceae</taxon>
        <taxon>Paracoccus</taxon>
    </lineage>
</organism>
<gene>
    <name evidence="1" type="ORF">SAMN05421641_10355</name>
</gene>
<dbReference type="OrthoDB" id="7206814at2"/>
<accession>A0A1N6PKZ3</accession>
<reference evidence="1 2" key="1">
    <citation type="submission" date="2017-01" db="EMBL/GenBank/DDBJ databases">
        <authorList>
            <person name="Varghese N."/>
            <person name="Submissions S."/>
        </authorList>
    </citation>
    <scope>NUCLEOTIDE SEQUENCE [LARGE SCALE GENOMIC DNA]</scope>
    <source>
        <strain evidence="1 2">ATCC 700171</strain>
    </source>
</reference>
<dbReference type="InterPro" id="IPR021791">
    <property type="entry name" value="Phage_TAC_11"/>
</dbReference>
<dbReference type="RefSeq" id="WP_149764327.1">
    <property type="nucleotide sequence ID" value="NZ_FTMK01000003.1"/>
</dbReference>
<dbReference type="Proteomes" id="UP000323956">
    <property type="component" value="Unassembled WGS sequence"/>
</dbReference>
<dbReference type="AlphaFoldDB" id="A0A1N6PKZ3"/>
<name>A0A1N6PKZ3_9RHOB</name>
<evidence type="ECO:0000313" key="1">
    <source>
        <dbReference type="EMBL" id="SIQ04889.1"/>
    </source>
</evidence>
<proteinExistence type="predicted"/>